<feature type="region of interest" description="Disordered" evidence="1">
    <location>
        <begin position="108"/>
        <end position="151"/>
    </location>
</feature>
<evidence type="ECO:0000313" key="2">
    <source>
        <dbReference type="EMBL" id="CAB0001839.1"/>
    </source>
</evidence>
<evidence type="ECO:0000313" key="3">
    <source>
        <dbReference type="Proteomes" id="UP000479000"/>
    </source>
</evidence>
<feature type="compositionally biased region" description="Polar residues" evidence="1">
    <location>
        <begin position="140"/>
        <end position="151"/>
    </location>
</feature>
<name>A0A6H5GJN3_9HEMI</name>
<organism evidence="2 3">
    <name type="scientific">Nesidiocoris tenuis</name>
    <dbReference type="NCBI Taxonomy" id="355587"/>
    <lineage>
        <taxon>Eukaryota</taxon>
        <taxon>Metazoa</taxon>
        <taxon>Ecdysozoa</taxon>
        <taxon>Arthropoda</taxon>
        <taxon>Hexapoda</taxon>
        <taxon>Insecta</taxon>
        <taxon>Pterygota</taxon>
        <taxon>Neoptera</taxon>
        <taxon>Paraneoptera</taxon>
        <taxon>Hemiptera</taxon>
        <taxon>Heteroptera</taxon>
        <taxon>Panheteroptera</taxon>
        <taxon>Cimicomorpha</taxon>
        <taxon>Miridae</taxon>
        <taxon>Dicyphina</taxon>
        <taxon>Nesidiocoris</taxon>
    </lineage>
</organism>
<dbReference type="AlphaFoldDB" id="A0A6H5GJN3"/>
<proteinExistence type="predicted"/>
<protein>
    <submittedName>
        <fullName evidence="2">Uncharacterized protein</fullName>
    </submittedName>
</protein>
<reference evidence="2 3" key="1">
    <citation type="submission" date="2020-02" db="EMBL/GenBank/DDBJ databases">
        <authorList>
            <person name="Ferguson B K."/>
        </authorList>
    </citation>
    <scope>NUCLEOTIDE SEQUENCE [LARGE SCALE GENOMIC DNA]</scope>
</reference>
<evidence type="ECO:0000256" key="1">
    <source>
        <dbReference type="SAM" id="MobiDB-lite"/>
    </source>
</evidence>
<keyword evidence="3" id="KW-1185">Reference proteome</keyword>
<gene>
    <name evidence="2" type="ORF">NTEN_LOCUS7626</name>
</gene>
<accession>A0A6H5GJN3</accession>
<sequence>MCCARVGNNTTVSSPAYDLKIMAQPLHLNASDRSSLKRMIIQKFRPLAQFYVHRMGGALAPVLLPVATPDRAGRSKVSKSTHGDRDETNTEFWNFGLEKIRISWIYDRSGTSPDHQQNRIRRANSEGGGGSSPTMDGYQRSKSCNIDNVTL</sequence>
<dbReference type="EMBL" id="CADCXU010011646">
    <property type="protein sequence ID" value="CAB0001839.1"/>
    <property type="molecule type" value="Genomic_DNA"/>
</dbReference>
<dbReference type="Proteomes" id="UP000479000">
    <property type="component" value="Unassembled WGS sequence"/>
</dbReference>